<evidence type="ECO:0000313" key="13">
    <source>
        <dbReference type="Proteomes" id="UP000503129"/>
    </source>
</evidence>
<reference evidence="12 13" key="1">
    <citation type="submission" date="2018-06" db="EMBL/GenBank/DDBJ databases">
        <title>Comparative genomics of Brasilonema spp. strains.</title>
        <authorList>
            <person name="Alvarenga D.O."/>
            <person name="Fiore M.F."/>
            <person name="Varani A.M."/>
        </authorList>
    </citation>
    <scope>NUCLEOTIDE SEQUENCE [LARGE SCALE GENOMIC DNA]</scope>
    <source>
        <strain evidence="12 13">CENA114</strain>
    </source>
</reference>
<evidence type="ECO:0000256" key="8">
    <source>
        <dbReference type="SAM" id="Phobius"/>
    </source>
</evidence>
<feature type="transmembrane region" description="Helical" evidence="8">
    <location>
        <begin position="62"/>
        <end position="80"/>
    </location>
</feature>
<feature type="transmembrane region" description="Helical" evidence="8">
    <location>
        <begin position="209"/>
        <end position="231"/>
    </location>
</feature>
<dbReference type="GO" id="GO:0000155">
    <property type="term" value="F:phosphorelay sensor kinase activity"/>
    <property type="evidence" value="ECO:0007669"/>
    <property type="project" value="InterPro"/>
</dbReference>
<dbReference type="InterPro" id="IPR013656">
    <property type="entry name" value="PAS_4"/>
</dbReference>
<dbReference type="Gene3D" id="3.30.565.10">
    <property type="entry name" value="Histidine kinase-like ATPase, C-terminal domain"/>
    <property type="match status" value="1"/>
</dbReference>
<dbReference type="PROSITE" id="PS50109">
    <property type="entry name" value="HIS_KIN"/>
    <property type="match status" value="1"/>
</dbReference>
<organism evidence="12 13">
    <name type="scientific">Brasilonema sennae CENA114</name>
    <dbReference type="NCBI Taxonomy" id="415709"/>
    <lineage>
        <taxon>Bacteria</taxon>
        <taxon>Bacillati</taxon>
        <taxon>Cyanobacteriota</taxon>
        <taxon>Cyanophyceae</taxon>
        <taxon>Nostocales</taxon>
        <taxon>Scytonemataceae</taxon>
        <taxon>Brasilonema</taxon>
        <taxon>Bromeliae group (in: Brasilonema)</taxon>
    </lineage>
</organism>
<dbReference type="SMART" id="SM00387">
    <property type="entry name" value="HATPase_c"/>
    <property type="match status" value="1"/>
</dbReference>
<dbReference type="CDD" id="cd00075">
    <property type="entry name" value="HATPase"/>
    <property type="match status" value="1"/>
</dbReference>
<dbReference type="InterPro" id="IPR004358">
    <property type="entry name" value="Sig_transdc_His_kin-like_C"/>
</dbReference>
<dbReference type="PANTHER" id="PTHR43304">
    <property type="entry name" value="PHYTOCHROME-LIKE PROTEIN CPH1"/>
    <property type="match status" value="1"/>
</dbReference>
<feature type="transmembrane region" description="Helical" evidence="8">
    <location>
        <begin position="100"/>
        <end position="117"/>
    </location>
</feature>
<dbReference type="InterPro" id="IPR036097">
    <property type="entry name" value="HisK_dim/P_sf"/>
</dbReference>
<dbReference type="EC" id="2.7.13.3" evidence="2"/>
<dbReference type="Pfam" id="PF00512">
    <property type="entry name" value="HisKA"/>
    <property type="match status" value="1"/>
</dbReference>
<dbReference type="Pfam" id="PF13426">
    <property type="entry name" value="PAS_9"/>
    <property type="match status" value="1"/>
</dbReference>
<comment type="function">
    <text evidence="7">Photoreceptor which exists in two forms that are reversibly interconvertible by light: the R form that absorbs maximally in the red region of the spectrum and the FR form that absorbs maximally in the far-red region.</text>
</comment>
<protein>
    <recommendedName>
        <fullName evidence="2">histidine kinase</fullName>
        <ecNumber evidence="2">2.7.13.3</ecNumber>
    </recommendedName>
</protein>
<feature type="domain" description="PAC" evidence="11">
    <location>
        <begin position="330"/>
        <end position="382"/>
    </location>
</feature>
<dbReference type="InterPro" id="IPR003661">
    <property type="entry name" value="HisK_dim/P_dom"/>
</dbReference>
<dbReference type="InterPro" id="IPR001610">
    <property type="entry name" value="PAC"/>
</dbReference>
<dbReference type="CDD" id="cd00082">
    <property type="entry name" value="HisKA"/>
    <property type="match status" value="1"/>
</dbReference>
<keyword evidence="8" id="KW-0472">Membrane</keyword>
<evidence type="ECO:0000256" key="4">
    <source>
        <dbReference type="ARBA" id="ARBA00022679"/>
    </source>
</evidence>
<feature type="domain" description="PAS" evidence="10">
    <location>
        <begin position="255"/>
        <end position="296"/>
    </location>
</feature>
<keyword evidence="3" id="KW-0597">Phosphoprotein</keyword>
<evidence type="ECO:0000259" key="11">
    <source>
        <dbReference type="PROSITE" id="PS50113"/>
    </source>
</evidence>
<dbReference type="KEGG" id="bsen:DP114_17760"/>
<dbReference type="InterPro" id="IPR000700">
    <property type="entry name" value="PAS-assoc_C"/>
</dbReference>
<dbReference type="Pfam" id="PF08448">
    <property type="entry name" value="PAS_4"/>
    <property type="match status" value="1"/>
</dbReference>
<dbReference type="Pfam" id="PF02518">
    <property type="entry name" value="HATPase_c"/>
    <property type="match status" value="1"/>
</dbReference>
<keyword evidence="6" id="KW-0902">Two-component regulatory system</keyword>
<dbReference type="InterPro" id="IPR005467">
    <property type="entry name" value="His_kinase_dom"/>
</dbReference>
<evidence type="ECO:0000313" key="12">
    <source>
        <dbReference type="EMBL" id="QDL12298.1"/>
    </source>
</evidence>
<dbReference type="PANTHER" id="PTHR43304:SF1">
    <property type="entry name" value="PAC DOMAIN-CONTAINING PROTEIN"/>
    <property type="match status" value="1"/>
</dbReference>
<feature type="domain" description="PAC" evidence="11">
    <location>
        <begin position="456"/>
        <end position="508"/>
    </location>
</feature>
<dbReference type="InterPro" id="IPR003594">
    <property type="entry name" value="HATPase_dom"/>
</dbReference>
<dbReference type="InterPro" id="IPR036890">
    <property type="entry name" value="HATPase_C_sf"/>
</dbReference>
<feature type="transmembrane region" description="Helical" evidence="8">
    <location>
        <begin position="179"/>
        <end position="197"/>
    </location>
</feature>
<accession>A0A856MNN4</accession>
<keyword evidence="4" id="KW-0808">Transferase</keyword>
<dbReference type="FunFam" id="3.30.565.10:FF:000006">
    <property type="entry name" value="Sensor histidine kinase WalK"/>
    <property type="match status" value="1"/>
</dbReference>
<evidence type="ECO:0000256" key="1">
    <source>
        <dbReference type="ARBA" id="ARBA00000085"/>
    </source>
</evidence>
<feature type="domain" description="Histidine kinase" evidence="9">
    <location>
        <begin position="512"/>
        <end position="728"/>
    </location>
</feature>
<feature type="transmembrane region" description="Helical" evidence="8">
    <location>
        <begin position="129"/>
        <end position="146"/>
    </location>
</feature>
<dbReference type="InterPro" id="IPR052162">
    <property type="entry name" value="Sensor_kinase/Photoreceptor"/>
</dbReference>
<keyword evidence="8" id="KW-1133">Transmembrane helix</keyword>
<evidence type="ECO:0000259" key="9">
    <source>
        <dbReference type="PROSITE" id="PS50109"/>
    </source>
</evidence>
<dbReference type="Gene3D" id="1.10.287.130">
    <property type="match status" value="1"/>
</dbReference>
<dbReference type="PROSITE" id="PS50113">
    <property type="entry name" value="PAC"/>
    <property type="match status" value="2"/>
</dbReference>
<dbReference type="RefSeq" id="WP_171978226.1">
    <property type="nucleotide sequence ID" value="NZ_CAWOXK010000001.1"/>
</dbReference>
<dbReference type="Proteomes" id="UP000503129">
    <property type="component" value="Chromosome"/>
</dbReference>
<feature type="domain" description="PAS" evidence="10">
    <location>
        <begin position="383"/>
        <end position="453"/>
    </location>
</feature>
<keyword evidence="8" id="KW-0812">Transmembrane</keyword>
<evidence type="ECO:0000256" key="5">
    <source>
        <dbReference type="ARBA" id="ARBA00022777"/>
    </source>
</evidence>
<dbReference type="EMBL" id="CP030118">
    <property type="protein sequence ID" value="QDL12298.1"/>
    <property type="molecule type" value="Genomic_DNA"/>
</dbReference>
<dbReference type="PRINTS" id="PR00344">
    <property type="entry name" value="BCTRLSENSOR"/>
</dbReference>
<gene>
    <name evidence="12" type="ORF">DP114_17760</name>
</gene>
<dbReference type="Gene3D" id="3.30.450.20">
    <property type="entry name" value="PAS domain"/>
    <property type="match status" value="2"/>
</dbReference>
<dbReference type="InterPro" id="IPR035965">
    <property type="entry name" value="PAS-like_dom_sf"/>
</dbReference>
<dbReference type="NCBIfam" id="TIGR00229">
    <property type="entry name" value="sensory_box"/>
    <property type="match status" value="2"/>
</dbReference>
<evidence type="ECO:0000259" key="10">
    <source>
        <dbReference type="PROSITE" id="PS50112"/>
    </source>
</evidence>
<evidence type="ECO:0000256" key="3">
    <source>
        <dbReference type="ARBA" id="ARBA00022553"/>
    </source>
</evidence>
<name>A0A856MNN4_9CYAN</name>
<dbReference type="SMART" id="SM00388">
    <property type="entry name" value="HisKA"/>
    <property type="match status" value="1"/>
</dbReference>
<dbReference type="SUPFAM" id="SSF55874">
    <property type="entry name" value="ATPase domain of HSP90 chaperone/DNA topoisomerase II/histidine kinase"/>
    <property type="match status" value="1"/>
</dbReference>
<dbReference type="SMART" id="SM00091">
    <property type="entry name" value="PAS"/>
    <property type="match status" value="2"/>
</dbReference>
<proteinExistence type="predicted"/>
<dbReference type="InterPro" id="IPR000014">
    <property type="entry name" value="PAS"/>
</dbReference>
<dbReference type="SUPFAM" id="SSF55785">
    <property type="entry name" value="PYP-like sensor domain (PAS domain)"/>
    <property type="match status" value="2"/>
</dbReference>
<dbReference type="CDD" id="cd00130">
    <property type="entry name" value="PAS"/>
    <property type="match status" value="2"/>
</dbReference>
<dbReference type="AlphaFoldDB" id="A0A856MNN4"/>
<keyword evidence="5 12" id="KW-0418">Kinase</keyword>
<keyword evidence="13" id="KW-1185">Reference proteome</keyword>
<comment type="catalytic activity">
    <reaction evidence="1">
        <text>ATP + protein L-histidine = ADP + protein N-phospho-L-histidine.</text>
        <dbReference type="EC" id="2.7.13.3"/>
    </reaction>
</comment>
<dbReference type="PROSITE" id="PS50112">
    <property type="entry name" value="PAS"/>
    <property type="match status" value="2"/>
</dbReference>
<dbReference type="SUPFAM" id="SSF47384">
    <property type="entry name" value="Homodimeric domain of signal transducing histidine kinase"/>
    <property type="match status" value="1"/>
</dbReference>
<evidence type="ECO:0000256" key="6">
    <source>
        <dbReference type="ARBA" id="ARBA00023012"/>
    </source>
</evidence>
<evidence type="ECO:0000256" key="7">
    <source>
        <dbReference type="ARBA" id="ARBA00055745"/>
    </source>
</evidence>
<dbReference type="SMART" id="SM00086">
    <property type="entry name" value="PAC"/>
    <property type="match status" value="1"/>
</dbReference>
<sequence length="733" mass="82788">MKKAKAFLAVGRFAQRLKATVFQTVQKSWKKASVFTSSLPSYAIASDYEAWRDRFLWQRLHLALWVAIVLVLTFAFRDVYDALFHLKELANIPKEAKRLFFVLYAAMVLSLLSCLAIHKTQFGRRYPGFVFLGLGWSITIVEQIWATLNNFALPDIFAWFVMFLSQATLIPVRFPLHLVSQLGVLIYYFGVNTALGLKQPPPDSNKPIYSVTMSLALFWFCFICNFGVYLYDRLQRSEFSAHKELETAYQKLGATEEKYRSIFENAVEGIFQSTPDGRYITANPALARIYGYSFPEEVIANLTDIENQLYVAPNRRTEFMRLIEEHGSVSEFESQIYRKDGSIVWISEKAYAVRDQNGKLLYYEGVISDITKRKQVEEALQEQLNFLQVLVNTIPTPVFYQNAQGLYVGCNKAFEEDFGLSQKKILGKTVYEIAPEELAQKYYQADKELLEQGGVQTSEGSVIYKDNTKHDVIFYKATFSKADGTLGGLVGVILDISQRKRTEEALRVFFHAVSHDLRNPVLGTLMVLKNLLSHPEEKILLPRSILERMVQSSDRQLNLINSLMEAHVSEVQGIVLQPQTLQLHTVVEAAIADLEPMLKENQAFLTNLVSDVLPSVNADSTQLWRVYSNLIVNAVKHNPPGLSITLDAIALGDKVCCTVADNGVGMSQQQSQHLFDLYFRGNNVRNSLSLGLGLYLCRQIITAHGGEIGVKSDLGKGATFWFTLPLEDSVKSA</sequence>
<evidence type="ECO:0000256" key="2">
    <source>
        <dbReference type="ARBA" id="ARBA00012438"/>
    </source>
</evidence>